<evidence type="ECO:0000313" key="4">
    <source>
        <dbReference type="Proteomes" id="UP001175261"/>
    </source>
</evidence>
<sequence length="427" mass="46126">MGWRWYLERQETIVDNDVGITHRPTSVTTAQSSSPTVAPSTGQNADAGDNKNDALGEEGKRYIVFDLSDLNDERVLDLTSASQVSPMIRWTVNTSVDINSVRWQGQDNSDGNGYEEIAQVKAREMTDDNGRMQVDQNGASLDLSKFADEPALRLFLGNPMVLEIGWSSTGTELNGTTTSGIFTVADLAQESENFEQDFSRKVNATSQTREGQEKLSTDAGEDETDNSTVDTAPTMSGSGGATALPTLSTSDTVDSSESRGGGGLSTGAIAGIAVAAAVIFLALVGGLVFWMLRRRRQNRNRGQYNKPTNSTTFVGGDKEVNQVTETPHPSYSNDRHVPLSNLAGAGASPATIGPSEGQYAPYRDDDDNGYESPDKRPRTTDGAGTPYEVSSSVAHLVEEGMTAEEIRRLEEEERQLDDAIQRHEQGR</sequence>
<evidence type="ECO:0000256" key="2">
    <source>
        <dbReference type="SAM" id="Phobius"/>
    </source>
</evidence>
<evidence type="ECO:0000256" key="1">
    <source>
        <dbReference type="SAM" id="MobiDB-lite"/>
    </source>
</evidence>
<protein>
    <submittedName>
        <fullName evidence="3">Uncharacterized protein</fullName>
    </submittedName>
</protein>
<dbReference type="AlphaFoldDB" id="A0AA39GLM1"/>
<keyword evidence="2" id="KW-1133">Transmembrane helix</keyword>
<accession>A0AA39GLM1</accession>
<feature type="transmembrane region" description="Helical" evidence="2">
    <location>
        <begin position="268"/>
        <end position="292"/>
    </location>
</feature>
<feature type="compositionally biased region" description="Polar residues" evidence="1">
    <location>
        <begin position="226"/>
        <end position="236"/>
    </location>
</feature>
<comment type="caution">
    <text evidence="3">The sequence shown here is derived from an EMBL/GenBank/DDBJ whole genome shotgun (WGS) entry which is preliminary data.</text>
</comment>
<keyword evidence="2" id="KW-0472">Membrane</keyword>
<feature type="region of interest" description="Disordered" evidence="1">
    <location>
        <begin position="25"/>
        <end position="54"/>
    </location>
</feature>
<feature type="region of interest" description="Disordered" evidence="1">
    <location>
        <begin position="195"/>
        <end position="260"/>
    </location>
</feature>
<feature type="region of interest" description="Disordered" evidence="1">
    <location>
        <begin position="301"/>
        <end position="427"/>
    </location>
</feature>
<evidence type="ECO:0000313" key="3">
    <source>
        <dbReference type="EMBL" id="KAK0389663.1"/>
    </source>
</evidence>
<keyword evidence="2" id="KW-0812">Transmembrane</keyword>
<feature type="compositionally biased region" description="Basic and acidic residues" evidence="1">
    <location>
        <begin position="404"/>
        <end position="427"/>
    </location>
</feature>
<keyword evidence="4" id="KW-1185">Reference proteome</keyword>
<feature type="compositionally biased region" description="Polar residues" evidence="1">
    <location>
        <begin position="321"/>
        <end position="332"/>
    </location>
</feature>
<reference evidence="3" key="1">
    <citation type="submission" date="2022-10" db="EMBL/GenBank/DDBJ databases">
        <title>Determination and structural analysis of whole genome sequence of Sarocladium strictum F4-1.</title>
        <authorList>
            <person name="Hu L."/>
            <person name="Jiang Y."/>
        </authorList>
    </citation>
    <scope>NUCLEOTIDE SEQUENCE</scope>
    <source>
        <strain evidence="3">F4-1</strain>
    </source>
</reference>
<name>A0AA39GLM1_SARSR</name>
<gene>
    <name evidence="3" type="ORF">NLU13_3238</name>
</gene>
<feature type="compositionally biased region" description="Polar residues" evidence="1">
    <location>
        <begin position="25"/>
        <end position="44"/>
    </location>
</feature>
<dbReference type="EMBL" id="JAPDFR010000002">
    <property type="protein sequence ID" value="KAK0389663.1"/>
    <property type="molecule type" value="Genomic_DNA"/>
</dbReference>
<organism evidence="3 4">
    <name type="scientific">Sarocladium strictum</name>
    <name type="common">Black bundle disease fungus</name>
    <name type="synonym">Acremonium strictum</name>
    <dbReference type="NCBI Taxonomy" id="5046"/>
    <lineage>
        <taxon>Eukaryota</taxon>
        <taxon>Fungi</taxon>
        <taxon>Dikarya</taxon>
        <taxon>Ascomycota</taxon>
        <taxon>Pezizomycotina</taxon>
        <taxon>Sordariomycetes</taxon>
        <taxon>Hypocreomycetidae</taxon>
        <taxon>Hypocreales</taxon>
        <taxon>Sarocladiaceae</taxon>
        <taxon>Sarocladium</taxon>
    </lineage>
</organism>
<proteinExistence type="predicted"/>
<dbReference type="Proteomes" id="UP001175261">
    <property type="component" value="Unassembled WGS sequence"/>
</dbReference>
<feature type="compositionally biased region" description="Polar residues" evidence="1">
    <location>
        <begin position="302"/>
        <end position="313"/>
    </location>
</feature>